<feature type="compositionally biased region" description="Polar residues" evidence="1">
    <location>
        <begin position="84"/>
        <end position="95"/>
    </location>
</feature>
<dbReference type="Proteomes" id="UP000032180">
    <property type="component" value="Chromosome 12"/>
</dbReference>
<reference evidence="3" key="2">
    <citation type="submission" date="2013-12" db="EMBL/GenBank/DDBJ databases">
        <authorList>
            <person name="Yu Y."/>
            <person name="Lee S."/>
            <person name="de Baynast K."/>
            <person name="Wissotski M."/>
            <person name="Liu L."/>
            <person name="Talag J."/>
            <person name="Goicoechea J."/>
            <person name="Angelova A."/>
            <person name="Jetty R."/>
            <person name="Kudrna D."/>
            <person name="Golser W."/>
            <person name="Rivera L."/>
            <person name="Zhang J."/>
            <person name="Wing R."/>
        </authorList>
    </citation>
    <scope>NUCLEOTIDE SEQUENCE</scope>
</reference>
<dbReference type="Gramene" id="LPERR12G10740.1">
    <property type="protein sequence ID" value="LPERR12G10740.1"/>
    <property type="gene ID" value="LPERR12G10740"/>
</dbReference>
<dbReference type="HOGENOM" id="CLU_2267628_0_0_1"/>
<reference evidence="2 3" key="1">
    <citation type="submission" date="2012-08" db="EMBL/GenBank/DDBJ databases">
        <title>Oryza genome evolution.</title>
        <authorList>
            <person name="Wing R.A."/>
        </authorList>
    </citation>
    <scope>NUCLEOTIDE SEQUENCE</scope>
</reference>
<proteinExistence type="predicted"/>
<accession>A0A0D9XZK3</accession>
<evidence type="ECO:0000313" key="3">
    <source>
        <dbReference type="Proteomes" id="UP000032180"/>
    </source>
</evidence>
<name>A0A0D9XZK3_9ORYZ</name>
<evidence type="ECO:0000256" key="1">
    <source>
        <dbReference type="SAM" id="MobiDB-lite"/>
    </source>
</evidence>
<dbReference type="EnsemblPlants" id="LPERR12G10740.1">
    <property type="protein sequence ID" value="LPERR12G10740.1"/>
    <property type="gene ID" value="LPERR12G10740"/>
</dbReference>
<feature type="region of interest" description="Disordered" evidence="1">
    <location>
        <begin position="82"/>
        <end position="103"/>
    </location>
</feature>
<evidence type="ECO:0000313" key="2">
    <source>
        <dbReference type="EnsemblPlants" id="LPERR12G10740.1"/>
    </source>
</evidence>
<dbReference type="AlphaFoldDB" id="A0A0D9XZK3"/>
<reference evidence="2" key="3">
    <citation type="submission" date="2015-04" db="UniProtKB">
        <authorList>
            <consortium name="EnsemblPlants"/>
        </authorList>
    </citation>
    <scope>IDENTIFICATION</scope>
</reference>
<keyword evidence="3" id="KW-1185">Reference proteome</keyword>
<protein>
    <submittedName>
        <fullName evidence="2">Uncharacterized protein</fullName>
    </submittedName>
</protein>
<sequence length="103" mass="11706">MSSTRVAADAATGGSCSLCHHGLAVRVYPPPYLPPPPQEERRRWRGRSWLDSFKHGAANEGGRNSVDLAFYYGQSYYMDHRQNNDQYHNSNLQQASDDDFDIE</sequence>
<organism evidence="2 3">
    <name type="scientific">Leersia perrieri</name>
    <dbReference type="NCBI Taxonomy" id="77586"/>
    <lineage>
        <taxon>Eukaryota</taxon>
        <taxon>Viridiplantae</taxon>
        <taxon>Streptophyta</taxon>
        <taxon>Embryophyta</taxon>
        <taxon>Tracheophyta</taxon>
        <taxon>Spermatophyta</taxon>
        <taxon>Magnoliopsida</taxon>
        <taxon>Liliopsida</taxon>
        <taxon>Poales</taxon>
        <taxon>Poaceae</taxon>
        <taxon>BOP clade</taxon>
        <taxon>Oryzoideae</taxon>
        <taxon>Oryzeae</taxon>
        <taxon>Oryzinae</taxon>
        <taxon>Leersia</taxon>
    </lineage>
</organism>